<keyword evidence="3" id="KW-0804">Transcription</keyword>
<dbReference type="SUPFAM" id="SSF48008">
    <property type="entry name" value="GntR ligand-binding domain-like"/>
    <property type="match status" value="1"/>
</dbReference>
<dbReference type="PANTHER" id="PTHR43537:SF24">
    <property type="entry name" value="GLUCONATE OPERON TRANSCRIPTIONAL REPRESSOR"/>
    <property type="match status" value="1"/>
</dbReference>
<dbReference type="Pfam" id="PF07729">
    <property type="entry name" value="FCD"/>
    <property type="match status" value="1"/>
</dbReference>
<organism evidence="5 7">
    <name type="scientific">Kerstersia gyiorum</name>
    <dbReference type="NCBI Taxonomy" id="206506"/>
    <lineage>
        <taxon>Bacteria</taxon>
        <taxon>Pseudomonadati</taxon>
        <taxon>Pseudomonadota</taxon>
        <taxon>Betaproteobacteria</taxon>
        <taxon>Burkholderiales</taxon>
        <taxon>Alcaligenaceae</taxon>
        <taxon>Kerstersia</taxon>
    </lineage>
</organism>
<evidence type="ECO:0000313" key="7">
    <source>
        <dbReference type="Proteomes" id="UP000078084"/>
    </source>
</evidence>
<feature type="domain" description="HTH gntR-type" evidence="4">
    <location>
        <begin position="18"/>
        <end position="85"/>
    </location>
</feature>
<dbReference type="Proteomes" id="UP000078084">
    <property type="component" value="Unassembled WGS sequence"/>
</dbReference>
<dbReference type="EMBL" id="SGWZ01000006">
    <property type="protein sequence ID" value="RZS65379.1"/>
    <property type="molecule type" value="Genomic_DNA"/>
</dbReference>
<reference evidence="5 7" key="1">
    <citation type="submission" date="2015-04" db="EMBL/GenBank/DDBJ databases">
        <title>Genome sequence of Kerstersia gyiorum CG1.</title>
        <authorList>
            <person name="Greninger A.L."/>
            <person name="Kozyreva V."/>
            <person name="Chaturvedi V."/>
        </authorList>
    </citation>
    <scope>NUCLEOTIDE SEQUENCE [LARGE SCALE GENOMIC DNA]</scope>
    <source>
        <strain evidence="5 7">CG1</strain>
    </source>
</reference>
<dbReference type="GO" id="GO:0003700">
    <property type="term" value="F:DNA-binding transcription factor activity"/>
    <property type="evidence" value="ECO:0007669"/>
    <property type="project" value="InterPro"/>
</dbReference>
<dbReference type="PROSITE" id="PS50949">
    <property type="entry name" value="HTH_GNTR"/>
    <property type="match status" value="1"/>
</dbReference>
<dbReference type="InterPro" id="IPR008920">
    <property type="entry name" value="TF_FadR/GntR_C"/>
</dbReference>
<dbReference type="Pfam" id="PF00392">
    <property type="entry name" value="GntR"/>
    <property type="match status" value="1"/>
</dbReference>
<gene>
    <name evidence="5" type="ORF">AAV32_15570</name>
    <name evidence="6" type="ORF">EV679_3170</name>
</gene>
<dbReference type="AlphaFoldDB" id="A0A171KP61"/>
<comment type="caution">
    <text evidence="5">The sequence shown here is derived from an EMBL/GenBank/DDBJ whole genome shotgun (WGS) entry which is preliminary data.</text>
</comment>
<dbReference type="GeneID" id="99725343"/>
<dbReference type="PATRIC" id="fig|206506.3.peg.3315"/>
<dbReference type="SMART" id="SM00345">
    <property type="entry name" value="HTH_GNTR"/>
    <property type="match status" value="1"/>
</dbReference>
<accession>A0A171KP61</accession>
<sequence length="231" mass="25753">MRSEPVKDGGRGLARGKPSAKEQVYLYVRDLIMRGEVPGGAFIEEEQITEATGVSRTPVREAFLRLEAERFLDLIPRRGAQVRQITAQELMNVYEARRVIEVHVARRVCDERLEVPPAMTTLMRGMEEVAGANGQDLDYARHIELDVMFHRALVAAAGNDVLLEVYDALQVRKMRVAYTALRVGPARMALIMSQHQALLDALHAHDADAAAAVLEEHLKPVVEVISLLPSR</sequence>
<dbReference type="InterPro" id="IPR036388">
    <property type="entry name" value="WH-like_DNA-bd_sf"/>
</dbReference>
<evidence type="ECO:0000313" key="8">
    <source>
        <dbReference type="Proteomes" id="UP000292039"/>
    </source>
</evidence>
<dbReference type="SMART" id="SM00895">
    <property type="entry name" value="FCD"/>
    <property type="match status" value="1"/>
</dbReference>
<dbReference type="STRING" id="206506.AAV32_15570"/>
<dbReference type="GO" id="GO:0003677">
    <property type="term" value="F:DNA binding"/>
    <property type="evidence" value="ECO:0007669"/>
    <property type="project" value="UniProtKB-KW"/>
</dbReference>
<dbReference type="Gene3D" id="1.20.120.530">
    <property type="entry name" value="GntR ligand-binding domain-like"/>
    <property type="match status" value="1"/>
</dbReference>
<keyword evidence="7" id="KW-1185">Reference proteome</keyword>
<evidence type="ECO:0000313" key="6">
    <source>
        <dbReference type="EMBL" id="RZS65379.1"/>
    </source>
</evidence>
<dbReference type="PANTHER" id="PTHR43537">
    <property type="entry name" value="TRANSCRIPTIONAL REGULATOR, GNTR FAMILY"/>
    <property type="match status" value="1"/>
</dbReference>
<evidence type="ECO:0000313" key="5">
    <source>
        <dbReference type="EMBL" id="KKO70678.1"/>
    </source>
</evidence>
<dbReference type="InterPro" id="IPR011711">
    <property type="entry name" value="GntR_C"/>
</dbReference>
<keyword evidence="2" id="KW-0238">DNA-binding</keyword>
<name>A0A171KP61_9BURK</name>
<dbReference type="RefSeq" id="WP_068374438.1">
    <property type="nucleotide sequence ID" value="NZ_CBCSEB010000004.1"/>
</dbReference>
<dbReference type="InterPro" id="IPR000524">
    <property type="entry name" value="Tscrpt_reg_HTH_GntR"/>
</dbReference>
<evidence type="ECO:0000256" key="2">
    <source>
        <dbReference type="ARBA" id="ARBA00023125"/>
    </source>
</evidence>
<keyword evidence="1" id="KW-0805">Transcription regulation</keyword>
<dbReference type="Proteomes" id="UP000292039">
    <property type="component" value="Unassembled WGS sequence"/>
</dbReference>
<evidence type="ECO:0000259" key="4">
    <source>
        <dbReference type="PROSITE" id="PS50949"/>
    </source>
</evidence>
<dbReference type="InterPro" id="IPR036390">
    <property type="entry name" value="WH_DNA-bd_sf"/>
</dbReference>
<evidence type="ECO:0000256" key="3">
    <source>
        <dbReference type="ARBA" id="ARBA00023163"/>
    </source>
</evidence>
<reference evidence="6 8" key="2">
    <citation type="submission" date="2019-02" db="EMBL/GenBank/DDBJ databases">
        <title>Genomic Encyclopedia of Type Strains, Phase IV (KMG-IV): sequencing the most valuable type-strain genomes for metagenomic binning, comparative biology and taxonomic classification.</title>
        <authorList>
            <person name="Goeker M."/>
        </authorList>
    </citation>
    <scope>NUCLEOTIDE SEQUENCE [LARGE SCALE GENOMIC DNA]</scope>
    <source>
        <strain evidence="6 8">DSM 16618</strain>
    </source>
</reference>
<dbReference type="OrthoDB" id="9799812at2"/>
<dbReference type="Gene3D" id="1.10.10.10">
    <property type="entry name" value="Winged helix-like DNA-binding domain superfamily/Winged helix DNA-binding domain"/>
    <property type="match status" value="1"/>
</dbReference>
<evidence type="ECO:0000256" key="1">
    <source>
        <dbReference type="ARBA" id="ARBA00023015"/>
    </source>
</evidence>
<protein>
    <submittedName>
        <fullName evidence="6">GntR family transcriptional regulator</fullName>
    </submittedName>
</protein>
<dbReference type="SUPFAM" id="SSF46785">
    <property type="entry name" value="Winged helix' DNA-binding domain"/>
    <property type="match status" value="1"/>
</dbReference>
<dbReference type="EMBL" id="LBNE01000013">
    <property type="protein sequence ID" value="KKO70678.1"/>
    <property type="molecule type" value="Genomic_DNA"/>
</dbReference>
<proteinExistence type="predicted"/>